<accession>A0ABT7NNX2</accession>
<proteinExistence type="predicted"/>
<reference evidence="2" key="2">
    <citation type="journal article" date="2022" name="Sci. Total Environ.">
        <title>Prevalence, transmission, and molecular epidemiology of tet(X)-positive bacteria among humans, animals, and environmental niches in China: An epidemiological, and genomic-based study.</title>
        <authorList>
            <person name="Dong N."/>
            <person name="Zeng Y."/>
            <person name="Cai C."/>
            <person name="Sun C."/>
            <person name="Lu J."/>
            <person name="Liu C."/>
            <person name="Zhou H."/>
            <person name="Sun Q."/>
            <person name="Shu L."/>
            <person name="Wang H."/>
            <person name="Wang Y."/>
            <person name="Wang S."/>
            <person name="Wu C."/>
            <person name="Chan E.W."/>
            <person name="Chen G."/>
            <person name="Shen Z."/>
            <person name="Chen S."/>
            <person name="Zhang R."/>
        </authorList>
    </citation>
    <scope>NUCLEOTIDE SEQUENCE</scope>
    <source>
        <strain evidence="2">R1692</strain>
    </source>
</reference>
<organism evidence="2 3">
    <name type="scientific">Sphingobacterium hotanense</name>
    <dbReference type="NCBI Taxonomy" id="649196"/>
    <lineage>
        <taxon>Bacteria</taxon>
        <taxon>Pseudomonadati</taxon>
        <taxon>Bacteroidota</taxon>
        <taxon>Sphingobacteriia</taxon>
        <taxon>Sphingobacteriales</taxon>
        <taxon>Sphingobacteriaceae</taxon>
        <taxon>Sphingobacterium</taxon>
    </lineage>
</organism>
<dbReference type="InterPro" id="IPR016181">
    <property type="entry name" value="Acyl_CoA_acyltransferase"/>
</dbReference>
<gene>
    <name evidence="2" type="ORF">HX018_11585</name>
</gene>
<protein>
    <submittedName>
        <fullName evidence="2">GNAT family N-acetyltransferase</fullName>
    </submittedName>
</protein>
<dbReference type="Pfam" id="PF13302">
    <property type="entry name" value="Acetyltransf_3"/>
    <property type="match status" value="1"/>
</dbReference>
<evidence type="ECO:0000313" key="2">
    <source>
        <dbReference type="EMBL" id="MDM1048875.1"/>
    </source>
</evidence>
<evidence type="ECO:0000313" key="3">
    <source>
        <dbReference type="Proteomes" id="UP001170954"/>
    </source>
</evidence>
<comment type="caution">
    <text evidence="2">The sequence shown here is derived from an EMBL/GenBank/DDBJ whole genome shotgun (WGS) entry which is preliminary data.</text>
</comment>
<evidence type="ECO:0000259" key="1">
    <source>
        <dbReference type="PROSITE" id="PS51186"/>
    </source>
</evidence>
<dbReference type="PANTHER" id="PTHR43792">
    <property type="entry name" value="GNAT FAMILY, PUTATIVE (AFU_ORTHOLOGUE AFUA_3G00765)-RELATED-RELATED"/>
    <property type="match status" value="1"/>
</dbReference>
<dbReference type="Gene3D" id="3.40.630.30">
    <property type="match status" value="1"/>
</dbReference>
<keyword evidence="3" id="KW-1185">Reference proteome</keyword>
<name>A0ABT7NNX2_9SPHI</name>
<dbReference type="Proteomes" id="UP001170954">
    <property type="component" value="Unassembled WGS sequence"/>
</dbReference>
<reference evidence="2" key="1">
    <citation type="submission" date="2020-06" db="EMBL/GenBank/DDBJ databases">
        <authorList>
            <person name="Dong N."/>
        </authorList>
    </citation>
    <scope>NUCLEOTIDE SEQUENCE</scope>
    <source>
        <strain evidence="2">R1692</strain>
    </source>
</reference>
<dbReference type="SUPFAM" id="SSF55729">
    <property type="entry name" value="Acyl-CoA N-acyltransferases (Nat)"/>
    <property type="match status" value="1"/>
</dbReference>
<feature type="domain" description="N-acetyltransferase" evidence="1">
    <location>
        <begin position="7"/>
        <end position="170"/>
    </location>
</feature>
<dbReference type="PROSITE" id="PS51186">
    <property type="entry name" value="GNAT"/>
    <property type="match status" value="1"/>
</dbReference>
<dbReference type="InterPro" id="IPR000182">
    <property type="entry name" value="GNAT_dom"/>
</dbReference>
<dbReference type="InterPro" id="IPR051531">
    <property type="entry name" value="N-acetyltransferase"/>
</dbReference>
<dbReference type="EMBL" id="JACAGK010000031">
    <property type="protein sequence ID" value="MDM1048875.1"/>
    <property type="molecule type" value="Genomic_DNA"/>
</dbReference>
<dbReference type="PANTHER" id="PTHR43792:SF16">
    <property type="entry name" value="N-ACETYLTRANSFERASE DOMAIN-CONTAINING PROTEIN"/>
    <property type="match status" value="1"/>
</dbReference>
<sequence length="179" mass="20792">MITTQRTLMRKLSEIDREGFYEMDSDPEVHKYIFKQPINSLEEAEEGIRFIQSQYKKYGTGRLAVVDRNSNEFLGWCGIKFIEGPWNNVSDFYELGYRFTQKHWGKGYATETASAILDYAFANLPTDVIYAITDPENSGSRHVLEKLGFVYHGLFDLDGSSTTWYILTKESWVNRANKR</sequence>